<dbReference type="Proteomes" id="UP001634393">
    <property type="component" value="Unassembled WGS sequence"/>
</dbReference>
<dbReference type="EMBL" id="JBJXBP010000006">
    <property type="protein sequence ID" value="KAL3825727.1"/>
    <property type="molecule type" value="Genomic_DNA"/>
</dbReference>
<keyword evidence="5" id="KW-1185">Reference proteome</keyword>
<protein>
    <submittedName>
        <fullName evidence="4">Uncharacterized protein</fullName>
    </submittedName>
</protein>
<comment type="caution">
    <text evidence="4">The sequence shown here is derived from an EMBL/GenBank/DDBJ whole genome shotgun (WGS) entry which is preliminary data.</text>
</comment>
<dbReference type="AlphaFoldDB" id="A0ABD3SN71"/>
<evidence type="ECO:0000313" key="4">
    <source>
        <dbReference type="EMBL" id="KAL3825727.1"/>
    </source>
</evidence>
<keyword evidence="3" id="KW-0012">Acyltransferase</keyword>
<comment type="similarity">
    <text evidence="1">Belongs to the plant acyltransferase family.</text>
</comment>
<dbReference type="PANTHER" id="PTHR31623:SF17">
    <property type="entry name" value="F21J9.9"/>
    <property type="match status" value="1"/>
</dbReference>
<reference evidence="4 5" key="1">
    <citation type="submission" date="2024-12" db="EMBL/GenBank/DDBJ databases">
        <title>The unique morphological basis and parallel evolutionary history of personate flowers in Penstemon.</title>
        <authorList>
            <person name="Depatie T.H."/>
            <person name="Wessinger C.A."/>
        </authorList>
    </citation>
    <scope>NUCLEOTIDE SEQUENCE [LARGE SCALE GENOMIC DNA]</scope>
    <source>
        <strain evidence="4">WTNN_2</strain>
        <tissue evidence="4">Leaf</tissue>
    </source>
</reference>
<evidence type="ECO:0000256" key="2">
    <source>
        <dbReference type="ARBA" id="ARBA00022679"/>
    </source>
</evidence>
<dbReference type="GO" id="GO:0016746">
    <property type="term" value="F:acyltransferase activity"/>
    <property type="evidence" value="ECO:0007669"/>
    <property type="project" value="UniProtKB-KW"/>
</dbReference>
<dbReference type="Pfam" id="PF02458">
    <property type="entry name" value="Transferase"/>
    <property type="match status" value="2"/>
</dbReference>
<evidence type="ECO:0000313" key="5">
    <source>
        <dbReference type="Proteomes" id="UP001634393"/>
    </source>
</evidence>
<dbReference type="InterPro" id="IPR023213">
    <property type="entry name" value="CAT-like_dom_sf"/>
</dbReference>
<dbReference type="PANTHER" id="PTHR31623">
    <property type="entry name" value="F21J9.9"/>
    <property type="match status" value="1"/>
</dbReference>
<proteinExistence type="inferred from homology"/>
<dbReference type="Gene3D" id="3.30.559.10">
    <property type="entry name" value="Chloramphenicol acetyltransferase-like domain"/>
    <property type="match status" value="3"/>
</dbReference>
<gene>
    <name evidence="4" type="ORF">ACJIZ3_021756</name>
</gene>
<keyword evidence="2" id="KW-0808">Transferase</keyword>
<sequence>MVAAKKILYLNPNKLSLSLNERDCCTRLNIGNNETTEKRNHEPNIQVEIISEENIKPSSPTPEHLRMYEVLFLDQLYPNIYMPFQSLSKTLTRFYPLAGKVKDSRHIDCDDDRVYYIEAKIKHRLPSISSVMVQVTEFDCGGIAIGLYTSHKIIDGYSHATFLAAWATAAHGTTSSN</sequence>
<organism evidence="4 5">
    <name type="scientific">Penstemon smallii</name>
    <dbReference type="NCBI Taxonomy" id="265156"/>
    <lineage>
        <taxon>Eukaryota</taxon>
        <taxon>Viridiplantae</taxon>
        <taxon>Streptophyta</taxon>
        <taxon>Embryophyta</taxon>
        <taxon>Tracheophyta</taxon>
        <taxon>Spermatophyta</taxon>
        <taxon>Magnoliopsida</taxon>
        <taxon>eudicotyledons</taxon>
        <taxon>Gunneridae</taxon>
        <taxon>Pentapetalae</taxon>
        <taxon>asterids</taxon>
        <taxon>lamiids</taxon>
        <taxon>Lamiales</taxon>
        <taxon>Plantaginaceae</taxon>
        <taxon>Cheloneae</taxon>
        <taxon>Penstemon</taxon>
    </lineage>
</organism>
<evidence type="ECO:0000256" key="3">
    <source>
        <dbReference type="ARBA" id="ARBA00023315"/>
    </source>
</evidence>
<accession>A0ABD3SN71</accession>
<evidence type="ECO:0000256" key="1">
    <source>
        <dbReference type="ARBA" id="ARBA00009861"/>
    </source>
</evidence>
<name>A0ABD3SN71_9LAMI</name>